<keyword evidence="1" id="KW-1133">Transmembrane helix</keyword>
<dbReference type="Pfam" id="PF13681">
    <property type="entry name" value="PilX"/>
    <property type="match status" value="1"/>
</dbReference>
<evidence type="ECO:0000313" key="4">
    <source>
        <dbReference type="EMBL" id="CAB5674163.1"/>
    </source>
</evidence>
<keyword evidence="1" id="KW-0472">Membrane</keyword>
<feature type="domain" description="Type 4 fimbrial biogenesis protein PilX N-terminal" evidence="3">
    <location>
        <begin position="14"/>
        <end position="64"/>
    </location>
</feature>
<evidence type="ECO:0000259" key="3">
    <source>
        <dbReference type="Pfam" id="PF14341"/>
    </source>
</evidence>
<organism evidence="4 5">
    <name type="scientific">Comamonas aquatica</name>
    <dbReference type="NCBI Taxonomy" id="225991"/>
    <lineage>
        <taxon>Bacteria</taxon>
        <taxon>Pseudomonadati</taxon>
        <taxon>Pseudomonadota</taxon>
        <taxon>Betaproteobacteria</taxon>
        <taxon>Burkholderiales</taxon>
        <taxon>Comamonadaceae</taxon>
        <taxon>Comamonas</taxon>
    </lineage>
</organism>
<keyword evidence="1" id="KW-0812">Transmembrane</keyword>
<dbReference type="Pfam" id="PF14341">
    <property type="entry name" value="PilX_N"/>
    <property type="match status" value="1"/>
</dbReference>
<dbReference type="RefSeq" id="WP_234687834.1">
    <property type="nucleotide sequence ID" value="NZ_CAHPRW010000004.1"/>
</dbReference>
<dbReference type="InterPro" id="IPR025746">
    <property type="entry name" value="PilX_N_dom"/>
</dbReference>
<protein>
    <submittedName>
        <fullName evidence="4">Tfp pilus assembly protein PilX</fullName>
    </submittedName>
</protein>
<comment type="caution">
    <text evidence="4">The sequence shown here is derived from an EMBL/GenBank/DDBJ whole genome shotgun (WGS) entry which is preliminary data.</text>
</comment>
<dbReference type="Proteomes" id="UP000834458">
    <property type="component" value="Unassembled WGS sequence"/>
</dbReference>
<feature type="domain" description="PilX/PilW C-terminal" evidence="2">
    <location>
        <begin position="103"/>
        <end position="201"/>
    </location>
</feature>
<dbReference type="EMBL" id="CAHPSC010000010">
    <property type="protein sequence ID" value="CAB5674163.1"/>
    <property type="molecule type" value="Genomic_DNA"/>
</dbReference>
<reference evidence="4" key="1">
    <citation type="submission" date="2020-05" db="EMBL/GenBank/DDBJ databases">
        <authorList>
            <person name="Delgado-Blas J."/>
        </authorList>
    </citation>
    <scope>NUCLEOTIDE SEQUENCE</scope>
    <source>
        <strain evidence="4">BB1454</strain>
    </source>
</reference>
<sequence length="201" mass="21836">MTLRSTPPYRIRQQGMSLVIVLILLATTMILGVGAVQLSMMSERSARNDRDYQVAWQASEAALRDAELDIDVTNAGTSTRAALFTTDNAMSFATGCSSSGTTKGLCLPSLSGKPVWLEVDFSADNTPSVGFGSFTNQTFATGDSGLRPRKAPRYIIEQIEDTASRGDASIGREQKYVYRITAMGFGPRDDIQAVTQSIYRK</sequence>
<evidence type="ECO:0000259" key="2">
    <source>
        <dbReference type="Pfam" id="PF13681"/>
    </source>
</evidence>
<gene>
    <name evidence="4" type="ORF">GHA_01029</name>
</gene>
<evidence type="ECO:0000256" key="1">
    <source>
        <dbReference type="SAM" id="Phobius"/>
    </source>
</evidence>
<dbReference type="InterPro" id="IPR025205">
    <property type="entry name" value="PilX/PilW_C"/>
</dbReference>
<name>A0AA35D6A4_9BURK</name>
<proteinExistence type="predicted"/>
<feature type="transmembrane region" description="Helical" evidence="1">
    <location>
        <begin position="15"/>
        <end position="38"/>
    </location>
</feature>
<dbReference type="AlphaFoldDB" id="A0AA35D6A4"/>
<evidence type="ECO:0000313" key="5">
    <source>
        <dbReference type="Proteomes" id="UP000834458"/>
    </source>
</evidence>
<accession>A0AA35D6A4</accession>